<evidence type="ECO:0000313" key="2">
    <source>
        <dbReference type="Proteomes" id="UP000266178"/>
    </source>
</evidence>
<accession>A0A399F8F3</accession>
<evidence type="ECO:0008006" key="3">
    <source>
        <dbReference type="Google" id="ProtNLM"/>
    </source>
</evidence>
<proteinExistence type="predicted"/>
<dbReference type="AlphaFoldDB" id="A0A399F8F3"/>
<name>A0A399F8F3_9DEIN</name>
<reference evidence="1 2" key="1">
    <citation type="submission" date="2018-08" db="EMBL/GenBank/DDBJ databases">
        <title>Meiothermus granaticius genome AF-68 sequencing project.</title>
        <authorList>
            <person name="Da Costa M.S."/>
            <person name="Albuquerque L."/>
            <person name="Raposo P."/>
            <person name="Froufe H.J.C."/>
            <person name="Barroso C.S."/>
            <person name="Egas C."/>
        </authorList>
    </citation>
    <scope>NUCLEOTIDE SEQUENCE [LARGE SCALE GENOMIC DNA]</scope>
    <source>
        <strain evidence="1 2">AF-68</strain>
    </source>
</reference>
<dbReference type="PANTHER" id="PTHR21174:SF0">
    <property type="entry name" value="HD PHOSPHOHYDROLASE FAMILY PROTEIN-RELATED"/>
    <property type="match status" value="1"/>
</dbReference>
<evidence type="ECO:0000313" key="1">
    <source>
        <dbReference type="EMBL" id="RIH92947.1"/>
    </source>
</evidence>
<dbReference type="InterPro" id="IPR009218">
    <property type="entry name" value="HD_phosphohydro"/>
</dbReference>
<dbReference type="RefSeq" id="WP_119356580.1">
    <property type="nucleotide sequence ID" value="NZ_BJXM01000003.1"/>
</dbReference>
<dbReference type="Gene3D" id="1.10.3210.10">
    <property type="entry name" value="Hypothetical protein af1432"/>
    <property type="match status" value="1"/>
</dbReference>
<comment type="caution">
    <text evidence="1">The sequence shown here is derived from an EMBL/GenBank/DDBJ whole genome shotgun (WGS) entry which is preliminary data.</text>
</comment>
<protein>
    <recommendedName>
        <fullName evidence="3">N-methyl-D-aspartate receptor NMDAR2C subunit</fullName>
    </recommendedName>
</protein>
<dbReference type="PANTHER" id="PTHR21174">
    <property type="match status" value="1"/>
</dbReference>
<dbReference type="OrthoDB" id="9808993at2"/>
<organism evidence="1 2">
    <name type="scientific">Meiothermus granaticius NBRC 107808</name>
    <dbReference type="NCBI Taxonomy" id="1227551"/>
    <lineage>
        <taxon>Bacteria</taxon>
        <taxon>Thermotogati</taxon>
        <taxon>Deinococcota</taxon>
        <taxon>Deinococci</taxon>
        <taxon>Thermales</taxon>
        <taxon>Thermaceae</taxon>
        <taxon>Meiothermus</taxon>
    </lineage>
</organism>
<gene>
    <name evidence="1" type="ORF">Mgrana_01070</name>
</gene>
<dbReference type="SUPFAM" id="SSF109604">
    <property type="entry name" value="HD-domain/PDEase-like"/>
    <property type="match status" value="1"/>
</dbReference>
<dbReference type="EMBL" id="QWLB01000011">
    <property type="protein sequence ID" value="RIH92947.1"/>
    <property type="molecule type" value="Genomic_DNA"/>
</dbReference>
<dbReference type="Proteomes" id="UP000266178">
    <property type="component" value="Unassembled WGS sequence"/>
</dbReference>
<sequence>MEPGFRLPHGGRKRLIGRWNALLQSLGMDPAAHFSLLDDLLIRHTEPQRFYHNLAHLDTLLGLLPAKPHLEFAVWFHDAVYDPTRADNEAQSAGLAQESLERLGAEPALIQKVTQIILATQNHRSEDPDTALFLDADLAILGAEPKTYRAYAQAIRQEYAWVPEALFRERRAQVLQTFLSRERIYQTEAFARLEPTARENLQQELEALAQPTAEAHSASASQ</sequence>
<keyword evidence="2" id="KW-1185">Reference proteome</keyword>
<dbReference type="PIRSF" id="PIRSF035170">
    <property type="entry name" value="HD_phosphohydro"/>
    <property type="match status" value="1"/>
</dbReference>